<comment type="caution">
    <text evidence="2">The sequence shown here is derived from an EMBL/GenBank/DDBJ whole genome shotgun (WGS) entry which is preliminary data.</text>
</comment>
<dbReference type="Pfam" id="PF12680">
    <property type="entry name" value="SnoaL_2"/>
    <property type="match status" value="1"/>
</dbReference>
<dbReference type="EMBL" id="LZYB01000001">
    <property type="protein sequence ID" value="OBV12071.1"/>
    <property type="molecule type" value="Genomic_DNA"/>
</dbReference>
<gene>
    <name evidence="2" type="ORF">I603_0202</name>
</gene>
<evidence type="ECO:0000313" key="2">
    <source>
        <dbReference type="EMBL" id="OBV12071.1"/>
    </source>
</evidence>
<dbReference type="SUPFAM" id="SSF54427">
    <property type="entry name" value="NTF2-like"/>
    <property type="match status" value="1"/>
</dbReference>
<evidence type="ECO:0000259" key="1">
    <source>
        <dbReference type="Pfam" id="PF12680"/>
    </source>
</evidence>
<protein>
    <recommendedName>
        <fullName evidence="1">SnoaL-like domain-containing protein</fullName>
    </recommendedName>
</protein>
<proteinExistence type="predicted"/>
<evidence type="ECO:0000313" key="3">
    <source>
        <dbReference type="Proteomes" id="UP000092484"/>
    </source>
</evidence>
<dbReference type="InterPro" id="IPR032710">
    <property type="entry name" value="NTF2-like_dom_sf"/>
</dbReference>
<keyword evidence="3" id="KW-1185">Reference proteome</keyword>
<dbReference type="InterPro" id="IPR037401">
    <property type="entry name" value="SnoaL-like"/>
</dbReference>
<feature type="domain" description="SnoaL-like" evidence="1">
    <location>
        <begin position="8"/>
        <end position="105"/>
    </location>
</feature>
<sequence length="125" mass="13427">MSNTDLAEHLFTALQNNDMDTTRDCCAPDFRGSQNGGPEMSLDALLQFAGAVNAALPDFRYENPIRTTTDSGFVEEHLVRASRPDGGQLSVMVCVVAEVSNGKITTLREYVYTGAAAGLLKALGR</sequence>
<organism evidence="2 3">
    <name type="scientific">Erythrobacter dokdonensis DSW-74</name>
    <dbReference type="NCBI Taxonomy" id="1300349"/>
    <lineage>
        <taxon>Bacteria</taxon>
        <taxon>Pseudomonadati</taxon>
        <taxon>Pseudomonadota</taxon>
        <taxon>Alphaproteobacteria</taxon>
        <taxon>Sphingomonadales</taxon>
        <taxon>Erythrobacteraceae</taxon>
        <taxon>Erythrobacter/Porphyrobacter group</taxon>
        <taxon>Erythrobacter</taxon>
    </lineage>
</organism>
<accession>A0A1A7BK17</accession>
<reference evidence="2 3" key="1">
    <citation type="submission" date="2016-06" db="EMBL/GenBank/DDBJ databases">
        <title>Genome sequence of Porphyrobacter dokdonensis DSW-74.</title>
        <authorList>
            <person name="Kim J.F."/>
            <person name="Song J.Y."/>
        </authorList>
    </citation>
    <scope>NUCLEOTIDE SEQUENCE [LARGE SCALE GENOMIC DNA]</scope>
    <source>
        <strain evidence="2 3">DSW-74</strain>
    </source>
</reference>
<name>A0A1A7BK17_9SPHN</name>
<dbReference type="AlphaFoldDB" id="A0A1A7BK17"/>
<dbReference type="STRING" id="1300349.I603_0202"/>
<dbReference type="Proteomes" id="UP000092484">
    <property type="component" value="Unassembled WGS sequence"/>
</dbReference>
<dbReference type="Gene3D" id="3.10.450.50">
    <property type="match status" value="1"/>
</dbReference>
<dbReference type="RefSeq" id="WP_068861960.1">
    <property type="nucleotide sequence ID" value="NZ_LZYB01000001.1"/>
</dbReference>